<organism evidence="1 2">
    <name type="scientific">Zea mays</name>
    <name type="common">Maize</name>
    <dbReference type="NCBI Taxonomy" id="4577"/>
    <lineage>
        <taxon>Eukaryota</taxon>
        <taxon>Viridiplantae</taxon>
        <taxon>Streptophyta</taxon>
        <taxon>Embryophyta</taxon>
        <taxon>Tracheophyta</taxon>
        <taxon>Spermatophyta</taxon>
        <taxon>Magnoliopsida</taxon>
        <taxon>Liliopsida</taxon>
        <taxon>Poales</taxon>
        <taxon>Poaceae</taxon>
        <taxon>PACMAD clade</taxon>
        <taxon>Panicoideae</taxon>
        <taxon>Andropogonodae</taxon>
        <taxon>Andropogoneae</taxon>
        <taxon>Tripsacinae</taxon>
        <taxon>Zea</taxon>
    </lineage>
</organism>
<keyword evidence="2" id="KW-1185">Reference proteome</keyword>
<evidence type="ECO:0000313" key="2">
    <source>
        <dbReference type="Proteomes" id="UP000007305"/>
    </source>
</evidence>
<dbReference type="Proteomes" id="UP000007305">
    <property type="component" value="Chromosome 2"/>
</dbReference>
<name>A0A804MA81_MAIZE</name>
<evidence type="ECO:0000313" key="1">
    <source>
        <dbReference type="EnsemblPlants" id="Zm00001eb070290_P003"/>
    </source>
</evidence>
<reference evidence="1" key="3">
    <citation type="submission" date="2021-05" db="UniProtKB">
        <authorList>
            <consortium name="EnsemblPlants"/>
        </authorList>
    </citation>
    <scope>IDENTIFICATION</scope>
    <source>
        <strain evidence="1">cv. B73</strain>
    </source>
</reference>
<accession>A0A804MA81</accession>
<dbReference type="AlphaFoldDB" id="A0A804MA81"/>
<reference evidence="2" key="1">
    <citation type="submission" date="2015-12" db="EMBL/GenBank/DDBJ databases">
        <title>Update maize B73 reference genome by single molecule sequencing technologies.</title>
        <authorList>
            <consortium name="Maize Genome Sequencing Project"/>
            <person name="Ware D."/>
        </authorList>
    </citation>
    <scope>NUCLEOTIDE SEQUENCE [LARGE SCALE GENOMIC DNA]</scope>
    <source>
        <strain evidence="2">cv. B73</strain>
    </source>
</reference>
<reference evidence="1" key="2">
    <citation type="submission" date="2019-07" db="EMBL/GenBank/DDBJ databases">
        <authorList>
            <person name="Seetharam A."/>
            <person name="Woodhouse M."/>
            <person name="Cannon E."/>
        </authorList>
    </citation>
    <scope>NUCLEOTIDE SEQUENCE [LARGE SCALE GENOMIC DNA]</scope>
    <source>
        <strain evidence="1">cv. B73</strain>
    </source>
</reference>
<dbReference type="Gramene" id="Zm00001eb070290_T003">
    <property type="protein sequence ID" value="Zm00001eb070290_P003"/>
    <property type="gene ID" value="Zm00001eb070290"/>
</dbReference>
<protein>
    <submittedName>
        <fullName evidence="1">Uncharacterized protein</fullName>
    </submittedName>
</protein>
<sequence>MRAVPAKGKYPGEQVLGINLRVYLVKLQNDLTQELVPRTIFRVEVHRSKAG</sequence>
<dbReference type="EnsemblPlants" id="Zm00001eb070290_T003">
    <property type="protein sequence ID" value="Zm00001eb070290_P003"/>
    <property type="gene ID" value="Zm00001eb070290"/>
</dbReference>
<proteinExistence type="predicted"/>